<evidence type="ECO:0000313" key="4">
    <source>
        <dbReference type="Proteomes" id="UP001172101"/>
    </source>
</evidence>
<dbReference type="Proteomes" id="UP001172101">
    <property type="component" value="Unassembled WGS sequence"/>
</dbReference>
<feature type="region of interest" description="Disordered" evidence="1">
    <location>
        <begin position="74"/>
        <end position="119"/>
    </location>
</feature>
<feature type="signal peptide" evidence="2">
    <location>
        <begin position="1"/>
        <end position="27"/>
    </location>
</feature>
<evidence type="ECO:0000256" key="2">
    <source>
        <dbReference type="SAM" id="SignalP"/>
    </source>
</evidence>
<organism evidence="3 4">
    <name type="scientific">Lasiosphaeria miniovina</name>
    <dbReference type="NCBI Taxonomy" id="1954250"/>
    <lineage>
        <taxon>Eukaryota</taxon>
        <taxon>Fungi</taxon>
        <taxon>Dikarya</taxon>
        <taxon>Ascomycota</taxon>
        <taxon>Pezizomycotina</taxon>
        <taxon>Sordariomycetes</taxon>
        <taxon>Sordariomycetidae</taxon>
        <taxon>Sordariales</taxon>
        <taxon>Lasiosphaeriaceae</taxon>
        <taxon>Lasiosphaeria</taxon>
    </lineage>
</organism>
<gene>
    <name evidence="3" type="ORF">B0T26DRAFT_690179</name>
</gene>
<dbReference type="RefSeq" id="XP_060303822.1">
    <property type="nucleotide sequence ID" value="XM_060441070.1"/>
</dbReference>
<keyword evidence="2" id="KW-0732">Signal</keyword>
<proteinExistence type="predicted"/>
<dbReference type="EMBL" id="JAUIRO010000001">
    <property type="protein sequence ID" value="KAK0734945.1"/>
    <property type="molecule type" value="Genomic_DNA"/>
</dbReference>
<keyword evidence="4" id="KW-1185">Reference proteome</keyword>
<accession>A0AA40ECH2</accession>
<dbReference type="AlphaFoldDB" id="A0AA40ECH2"/>
<comment type="caution">
    <text evidence="3">The sequence shown here is derived from an EMBL/GenBank/DDBJ whole genome shotgun (WGS) entry which is preliminary data.</text>
</comment>
<evidence type="ECO:0000313" key="3">
    <source>
        <dbReference type="EMBL" id="KAK0734945.1"/>
    </source>
</evidence>
<feature type="chain" id="PRO_5041311805" description="Secreted protein" evidence="2">
    <location>
        <begin position="28"/>
        <end position="140"/>
    </location>
</feature>
<sequence length="140" mass="15557">MAWHGMASQPSSSIFLWVFCSLAPSLCLKISGEKQSHFVSIRARLRLRCSRLCWCGWDWGLVYPFLGDPPGQREPLTNAEIPPRRGLANRGKIRTSQQSEPEEGLAGRASPGARRLGPSNEGLSLKFGVWYALACSVRDR</sequence>
<evidence type="ECO:0008006" key="5">
    <source>
        <dbReference type="Google" id="ProtNLM"/>
    </source>
</evidence>
<protein>
    <recommendedName>
        <fullName evidence="5">Secreted protein</fullName>
    </recommendedName>
</protein>
<name>A0AA40ECH2_9PEZI</name>
<dbReference type="GeneID" id="85324340"/>
<reference evidence="3" key="1">
    <citation type="submission" date="2023-06" db="EMBL/GenBank/DDBJ databases">
        <title>Genome-scale phylogeny and comparative genomics of the fungal order Sordariales.</title>
        <authorList>
            <consortium name="Lawrence Berkeley National Laboratory"/>
            <person name="Hensen N."/>
            <person name="Bonometti L."/>
            <person name="Westerberg I."/>
            <person name="Brannstrom I.O."/>
            <person name="Guillou S."/>
            <person name="Cros-Aarteil S."/>
            <person name="Calhoun S."/>
            <person name="Haridas S."/>
            <person name="Kuo A."/>
            <person name="Mondo S."/>
            <person name="Pangilinan J."/>
            <person name="Riley R."/>
            <person name="LaButti K."/>
            <person name="Andreopoulos B."/>
            <person name="Lipzen A."/>
            <person name="Chen C."/>
            <person name="Yanf M."/>
            <person name="Daum C."/>
            <person name="Ng V."/>
            <person name="Clum A."/>
            <person name="Steindorff A."/>
            <person name="Ohm R."/>
            <person name="Martin F."/>
            <person name="Silar P."/>
            <person name="Natvig D."/>
            <person name="Lalanne C."/>
            <person name="Gautier V."/>
            <person name="Ament-velasquez S.L."/>
            <person name="Kruys A."/>
            <person name="Hutchinson M.I."/>
            <person name="Powell A.J."/>
            <person name="Barry K."/>
            <person name="Miller A.N."/>
            <person name="Grigoriev I.V."/>
            <person name="Debuchy R."/>
            <person name="Gladieux P."/>
            <person name="Thoren M.H."/>
            <person name="Johannesson H."/>
        </authorList>
    </citation>
    <scope>NUCLEOTIDE SEQUENCE</scope>
    <source>
        <strain evidence="3">SMH2392-1A</strain>
    </source>
</reference>
<evidence type="ECO:0000256" key="1">
    <source>
        <dbReference type="SAM" id="MobiDB-lite"/>
    </source>
</evidence>